<dbReference type="InterPro" id="IPR036396">
    <property type="entry name" value="Cyt_P450_sf"/>
</dbReference>
<gene>
    <name evidence="1" type="ORF">MYCFIDRAFT_175924</name>
</gene>
<reference evidence="1 2" key="1">
    <citation type="journal article" date="2012" name="PLoS Pathog.">
        <title>Diverse lifestyles and strategies of plant pathogenesis encoded in the genomes of eighteen Dothideomycetes fungi.</title>
        <authorList>
            <person name="Ohm R.A."/>
            <person name="Feau N."/>
            <person name="Henrissat B."/>
            <person name="Schoch C.L."/>
            <person name="Horwitz B.A."/>
            <person name="Barry K.W."/>
            <person name="Condon B.J."/>
            <person name="Copeland A.C."/>
            <person name="Dhillon B."/>
            <person name="Glaser F."/>
            <person name="Hesse C.N."/>
            <person name="Kosti I."/>
            <person name="LaButti K."/>
            <person name="Lindquist E.A."/>
            <person name="Lucas S."/>
            <person name="Salamov A.A."/>
            <person name="Bradshaw R.E."/>
            <person name="Ciuffetti L."/>
            <person name="Hamelin R.C."/>
            <person name="Kema G.H.J."/>
            <person name="Lawrence C."/>
            <person name="Scott J.A."/>
            <person name="Spatafora J.W."/>
            <person name="Turgeon B.G."/>
            <person name="de Wit P.J.G.M."/>
            <person name="Zhong S."/>
            <person name="Goodwin S.B."/>
            <person name="Grigoriev I.V."/>
        </authorList>
    </citation>
    <scope>NUCLEOTIDE SEQUENCE [LARGE SCALE GENOMIC DNA]</scope>
    <source>
        <strain evidence="1 2">CIRAD86</strain>
    </source>
</reference>
<dbReference type="Gene3D" id="1.10.630.10">
    <property type="entry name" value="Cytochrome P450"/>
    <property type="match status" value="1"/>
</dbReference>
<dbReference type="VEuPathDB" id="FungiDB:MYCFIDRAFT_175924"/>
<dbReference type="GO" id="GO:0016705">
    <property type="term" value="F:oxidoreductase activity, acting on paired donors, with incorporation or reduction of molecular oxygen"/>
    <property type="evidence" value="ECO:0007669"/>
    <property type="project" value="InterPro"/>
</dbReference>
<keyword evidence="2" id="KW-1185">Reference proteome</keyword>
<sequence>MKFSLMPRSHNPRPPAPIQQHIFSALASSRNTPASAKCLLGDGPDLFKWAAEHGSPYDYLPEMIKKLDSPIVQVFLRPFGRPWIIVADPYEAHDIRTRRFKEFDGSNFFGETFVTLLPKMHVHMPPTGEEWKSHRKLIADTMSPALVLTQLSGRTPNAELAQGRPFDANKDILKGALDIVVGANGRERESKSDRTTYTCCPSLQEQRGIVACQRTNAILVIMSPALGIFPGDFDAGSLGRAKLKSFELKERRRKKNAGMSSHVRIA</sequence>
<dbReference type="EMBL" id="KB446559">
    <property type="protein sequence ID" value="EME82380.1"/>
    <property type="molecule type" value="Genomic_DNA"/>
</dbReference>
<dbReference type="GeneID" id="19333467"/>
<evidence type="ECO:0000313" key="2">
    <source>
        <dbReference type="Proteomes" id="UP000016932"/>
    </source>
</evidence>
<dbReference type="AlphaFoldDB" id="M2YXE3"/>
<organism evidence="1 2">
    <name type="scientific">Pseudocercospora fijiensis (strain CIRAD86)</name>
    <name type="common">Black leaf streak disease fungus</name>
    <name type="synonym">Mycosphaerella fijiensis</name>
    <dbReference type="NCBI Taxonomy" id="383855"/>
    <lineage>
        <taxon>Eukaryota</taxon>
        <taxon>Fungi</taxon>
        <taxon>Dikarya</taxon>
        <taxon>Ascomycota</taxon>
        <taxon>Pezizomycotina</taxon>
        <taxon>Dothideomycetes</taxon>
        <taxon>Dothideomycetidae</taxon>
        <taxon>Mycosphaerellales</taxon>
        <taxon>Mycosphaerellaceae</taxon>
        <taxon>Pseudocercospora</taxon>
    </lineage>
</organism>
<dbReference type="GO" id="GO:0020037">
    <property type="term" value="F:heme binding"/>
    <property type="evidence" value="ECO:0007669"/>
    <property type="project" value="InterPro"/>
</dbReference>
<evidence type="ECO:0008006" key="3">
    <source>
        <dbReference type="Google" id="ProtNLM"/>
    </source>
</evidence>
<protein>
    <recommendedName>
        <fullName evidence="3">Cytochrome P450</fullName>
    </recommendedName>
</protein>
<dbReference type="GO" id="GO:0005506">
    <property type="term" value="F:iron ion binding"/>
    <property type="evidence" value="ECO:0007669"/>
    <property type="project" value="InterPro"/>
</dbReference>
<dbReference type="SUPFAM" id="SSF48264">
    <property type="entry name" value="Cytochrome P450"/>
    <property type="match status" value="1"/>
</dbReference>
<dbReference type="HOGENOM" id="CLU_1046336_0_0_1"/>
<dbReference type="eggNOG" id="KOG0157">
    <property type="taxonomic scope" value="Eukaryota"/>
</dbReference>
<dbReference type="OrthoDB" id="1470350at2759"/>
<dbReference type="RefSeq" id="XP_007927760.1">
    <property type="nucleotide sequence ID" value="XM_007929569.1"/>
</dbReference>
<proteinExistence type="predicted"/>
<dbReference type="Proteomes" id="UP000016932">
    <property type="component" value="Unassembled WGS sequence"/>
</dbReference>
<evidence type="ECO:0000313" key="1">
    <source>
        <dbReference type="EMBL" id="EME82380.1"/>
    </source>
</evidence>
<name>M2YXE3_PSEFD</name>
<accession>M2YXE3</accession>
<dbReference type="GO" id="GO:0004497">
    <property type="term" value="F:monooxygenase activity"/>
    <property type="evidence" value="ECO:0007669"/>
    <property type="project" value="InterPro"/>
</dbReference>
<dbReference type="KEGG" id="pfj:MYCFIDRAFT_175924"/>